<protein>
    <submittedName>
        <fullName evidence="1">Uncharacterized protein</fullName>
    </submittedName>
</protein>
<evidence type="ECO:0000313" key="1">
    <source>
        <dbReference type="EMBL" id="KAA8566655.1"/>
    </source>
</evidence>
<proteinExistence type="predicted"/>
<name>A0A5M9JHQ8_MONFR</name>
<dbReference type="Proteomes" id="UP000322873">
    <property type="component" value="Unassembled WGS sequence"/>
</dbReference>
<comment type="caution">
    <text evidence="1">The sequence shown here is derived from an EMBL/GenBank/DDBJ whole genome shotgun (WGS) entry which is preliminary data.</text>
</comment>
<gene>
    <name evidence="1" type="ORF">EYC84_009193</name>
</gene>
<keyword evidence="2" id="KW-1185">Reference proteome</keyword>
<sequence length="91" mass="10553">MRIQQLQPDAAKACDGMTRRQRILEYILVQFPPLPPPPPPRYQNIHNARPMVLCHVTSYASYDIYLLNKNHNSHLASHRMAWHGMAWHGIA</sequence>
<reference evidence="1 2" key="1">
    <citation type="submission" date="2019-06" db="EMBL/GenBank/DDBJ databases">
        <title>Genome Sequence of the Brown Rot Fungal Pathogen Monilinia fructicola.</title>
        <authorList>
            <person name="De Miccolis Angelini R.M."/>
            <person name="Landi L."/>
            <person name="Abate D."/>
            <person name="Pollastro S."/>
            <person name="Romanazzi G."/>
            <person name="Faretra F."/>
        </authorList>
    </citation>
    <scope>NUCLEOTIDE SEQUENCE [LARGE SCALE GENOMIC DNA]</scope>
    <source>
        <strain evidence="1 2">Mfrc123</strain>
    </source>
</reference>
<evidence type="ECO:0000313" key="2">
    <source>
        <dbReference type="Proteomes" id="UP000322873"/>
    </source>
</evidence>
<accession>A0A5M9JHQ8</accession>
<dbReference type="AlphaFoldDB" id="A0A5M9JHQ8"/>
<dbReference type="EMBL" id="VICG01000012">
    <property type="protein sequence ID" value="KAA8566655.1"/>
    <property type="molecule type" value="Genomic_DNA"/>
</dbReference>
<organism evidence="1 2">
    <name type="scientific">Monilinia fructicola</name>
    <name type="common">Brown rot fungus</name>
    <name type="synonym">Ciboria fructicola</name>
    <dbReference type="NCBI Taxonomy" id="38448"/>
    <lineage>
        <taxon>Eukaryota</taxon>
        <taxon>Fungi</taxon>
        <taxon>Dikarya</taxon>
        <taxon>Ascomycota</taxon>
        <taxon>Pezizomycotina</taxon>
        <taxon>Leotiomycetes</taxon>
        <taxon>Helotiales</taxon>
        <taxon>Sclerotiniaceae</taxon>
        <taxon>Monilinia</taxon>
    </lineage>
</organism>